<feature type="compositionally biased region" description="Acidic residues" evidence="2">
    <location>
        <begin position="560"/>
        <end position="574"/>
    </location>
</feature>
<sequence>MPDLLTSLHTSPRVEVDRAEAQLLPVESLQTKRPVFSINSPEDALEALRSKPDHATLSRALRWLNRTVPHNDEFDIKKPGPKAAQIIFTLINDIVPDYWETLSVESGQEKNLLAQCLSSIAGVGAITSRLRLLLDLLKDSQKPAQVPVVSKTQPVEILLSVLETVLAKEDFITAIWHDIEGFNLPSSQKFLQWKEFASLVASGKVLSVASEANLTLSDLSPSIRAGSWVGDGSQYAAWLGRCMQHVVKAEKDDDVEGQKALSQLLSKGLTLGYTDQLVQAGFLDLLSGDYRSLRKSKALMTRLSAHDQRTLLYSIIRILSKQHLPTEGPSQGSRREGQGKAIGGVAALVRAIVGDVSTLQDNLVEWLVGVSADAVGQVHNAHRAVTAALSSIPEQVTKALQRGLALFGDKLYIKHTPTLHQEVNAQVLLILAGYGFRADKTYLMHLSRSSIYLNAVSNRLAASSQRARFLGMVVGTAFSELVDPKDKRMTFTADEMNGSDGQWYRSLTSVKDPVGSIKDLKPASTPSTKSSAQLLESVNSSKSPRPKKPAQSTSKVISIEEIDGSSESEAEDLPMYEKPDSDPEDEDEDPTLVRRDRPTAPVYIRDLIAGLRDDENFDRHQLALSTSSDLIRRKAAFGTEASDNIEELASILVGLGDKWEMENFQQMRLQGMIAVLIAEPLKMGQWFSRTFYNGDYSMGQRASVLTVLGLGARELAGLGKEDAALTGANATTESSSPSKRLPDKLHKIYASEAAPMDALSSQLEKTMIQPMAAAAADKFSGPNALKVRTFSSRMAVEKKRKKPIPNALAKVVADGFFFPLTGRWRIHLQSYGENSSHTSPFLLSHLLKTLSLILHASGTSTLSLPQMTAEFWDLLLSLRARATDPSVLEALLFAFLTLLGINENDQRRLAEQHAKELLETQEWVDNVFEKMGGGSEEGERIRMLAAGVLTRCREVVEKYQRTLMGDLVDFM</sequence>
<name>A0A8H6G492_9LECA</name>
<evidence type="ECO:0000313" key="4">
    <source>
        <dbReference type="EMBL" id="KAF6240197.1"/>
    </source>
</evidence>
<evidence type="ECO:0000259" key="3">
    <source>
        <dbReference type="Pfam" id="PF10193"/>
    </source>
</evidence>
<dbReference type="FunFam" id="1.25.40.720:FF:000007">
    <property type="entry name" value="WGS project CABT00000000 data, contig 2.6"/>
    <property type="match status" value="1"/>
</dbReference>
<dbReference type="Proteomes" id="UP000578531">
    <property type="component" value="Unassembled WGS sequence"/>
</dbReference>
<dbReference type="Pfam" id="PF10193">
    <property type="entry name" value="Telomere_reg-2"/>
    <property type="match status" value="1"/>
</dbReference>
<dbReference type="EMBL" id="JACCJC010000004">
    <property type="protein sequence ID" value="KAF6240197.1"/>
    <property type="molecule type" value="Genomic_DNA"/>
</dbReference>
<dbReference type="AlphaFoldDB" id="A0A8H6G492"/>
<reference evidence="4 5" key="1">
    <citation type="journal article" date="2020" name="Genomics">
        <title>Complete, high-quality genomes from long-read metagenomic sequencing of two wolf lichen thalli reveals enigmatic genome architecture.</title>
        <authorList>
            <person name="McKenzie S.K."/>
            <person name="Walston R.F."/>
            <person name="Allen J.L."/>
        </authorList>
    </citation>
    <scope>NUCLEOTIDE SEQUENCE [LARGE SCALE GENOMIC DNA]</scope>
    <source>
        <strain evidence="4">WasteWater2</strain>
    </source>
</reference>
<dbReference type="GO" id="GO:0042162">
    <property type="term" value="F:telomeric DNA binding"/>
    <property type="evidence" value="ECO:0007669"/>
    <property type="project" value="TreeGrafter"/>
</dbReference>
<comment type="caution">
    <text evidence="4">The sequence shown here is derived from an EMBL/GenBank/DDBJ whole genome shotgun (WGS) entry which is preliminary data.</text>
</comment>
<feature type="compositionally biased region" description="Polar residues" evidence="2">
    <location>
        <begin position="524"/>
        <end position="543"/>
    </location>
</feature>
<evidence type="ECO:0000256" key="1">
    <source>
        <dbReference type="ARBA" id="ARBA00006133"/>
    </source>
</evidence>
<dbReference type="GO" id="GO:0051083">
    <property type="term" value="P:'de novo' cotranslational protein folding"/>
    <property type="evidence" value="ECO:0007669"/>
    <property type="project" value="TreeGrafter"/>
</dbReference>
<dbReference type="RefSeq" id="XP_037169466.1">
    <property type="nucleotide sequence ID" value="XM_037303744.1"/>
</dbReference>
<dbReference type="InterPro" id="IPR038528">
    <property type="entry name" value="TEL2_C_sf"/>
</dbReference>
<dbReference type="InterPro" id="IPR051970">
    <property type="entry name" value="TEL2_Regulation"/>
</dbReference>
<comment type="similarity">
    <text evidence="1">Belongs to the TEL2 family.</text>
</comment>
<proteinExistence type="inferred from homology"/>
<feature type="region of interest" description="Disordered" evidence="2">
    <location>
        <begin position="515"/>
        <end position="596"/>
    </location>
</feature>
<evidence type="ECO:0000256" key="2">
    <source>
        <dbReference type="SAM" id="MobiDB-lite"/>
    </source>
</evidence>
<gene>
    <name evidence="4" type="ORF">HO173_001807</name>
</gene>
<dbReference type="GeneID" id="59283481"/>
<dbReference type="OrthoDB" id="10258062at2759"/>
<dbReference type="InterPro" id="IPR019337">
    <property type="entry name" value="Telomere_length_regulation_dom"/>
</dbReference>
<dbReference type="PANTHER" id="PTHR15830:SF10">
    <property type="entry name" value="TELOMERE LENGTH REGULATION PROTEIN TEL2 HOMOLOG"/>
    <property type="match status" value="1"/>
</dbReference>
<accession>A0A8H6G492</accession>
<keyword evidence="5" id="KW-1185">Reference proteome</keyword>
<organism evidence="4 5">
    <name type="scientific">Letharia columbiana</name>
    <dbReference type="NCBI Taxonomy" id="112416"/>
    <lineage>
        <taxon>Eukaryota</taxon>
        <taxon>Fungi</taxon>
        <taxon>Dikarya</taxon>
        <taxon>Ascomycota</taxon>
        <taxon>Pezizomycotina</taxon>
        <taxon>Lecanoromycetes</taxon>
        <taxon>OSLEUM clade</taxon>
        <taxon>Lecanoromycetidae</taxon>
        <taxon>Lecanorales</taxon>
        <taxon>Lecanorineae</taxon>
        <taxon>Parmeliaceae</taxon>
        <taxon>Letharia</taxon>
    </lineage>
</organism>
<evidence type="ECO:0000313" key="5">
    <source>
        <dbReference type="Proteomes" id="UP000578531"/>
    </source>
</evidence>
<feature type="domain" description="Telomere length regulation protein conserved" evidence="3">
    <location>
        <begin position="601"/>
        <end position="712"/>
    </location>
</feature>
<dbReference type="Gene3D" id="1.25.40.720">
    <property type="entry name" value="Telomere length regulation protein 2, C-terminal domain"/>
    <property type="match status" value="2"/>
</dbReference>
<dbReference type="PANTHER" id="PTHR15830">
    <property type="entry name" value="TELOMERE LENGTH REGULATION PROTEIN TEL2 FAMILY MEMBER"/>
    <property type="match status" value="1"/>
</dbReference>
<dbReference type="GO" id="GO:0005829">
    <property type="term" value="C:cytosol"/>
    <property type="evidence" value="ECO:0007669"/>
    <property type="project" value="TreeGrafter"/>
</dbReference>
<protein>
    <recommendedName>
        <fullName evidence="3">Telomere length regulation protein conserved domain-containing protein</fullName>
    </recommendedName>
</protein>
<dbReference type="GO" id="GO:0051879">
    <property type="term" value="F:Hsp90 protein binding"/>
    <property type="evidence" value="ECO:0007669"/>
    <property type="project" value="TreeGrafter"/>
</dbReference>